<evidence type="ECO:0000313" key="2">
    <source>
        <dbReference type="EMBL" id="PMD27410.1"/>
    </source>
</evidence>
<dbReference type="Proteomes" id="UP000235672">
    <property type="component" value="Unassembled WGS sequence"/>
</dbReference>
<dbReference type="AlphaFoldDB" id="A0A2J6QMC7"/>
<feature type="region of interest" description="Disordered" evidence="1">
    <location>
        <begin position="173"/>
        <end position="200"/>
    </location>
</feature>
<proteinExistence type="predicted"/>
<evidence type="ECO:0000313" key="3">
    <source>
        <dbReference type="Proteomes" id="UP000235672"/>
    </source>
</evidence>
<gene>
    <name evidence="2" type="ORF">NA56DRAFT_697594</name>
</gene>
<feature type="region of interest" description="Disordered" evidence="1">
    <location>
        <begin position="269"/>
        <end position="358"/>
    </location>
</feature>
<sequence length="358" mass="39785">MDFYIVTPCGRYGKCHGEPFLRRTSTQEPMEIPRRYYETEDEYEAGKRISAAAWEQWKQEKFGDRNIRRSEWFELVDPKLQEINNLVQSSDGDDFKLGLQKLRDRISAAQQAESSIESASGKELEEMLQVIRKGPKLLATILKCLESDSSRDEGKEKLFDLCDDVVASQTMSGEIPISKDSRQTTSARQAKQVETNDEGGDSNMVALAQLNNIHQPPPAPREFIQPYRPMEHRIAASRLPGQSVISAIVNADHRPPPGVAVRDFAVEAERKQAPGKAPSYKPIPTPKSSAEYGGEHDLERPPAHEADAPITPPTSDFVPQAGLGDDGEAEDIQICGGRNMRGEESAEKLQSELARAVD</sequence>
<accession>A0A2J6QMC7</accession>
<evidence type="ECO:0000256" key="1">
    <source>
        <dbReference type="SAM" id="MobiDB-lite"/>
    </source>
</evidence>
<protein>
    <submittedName>
        <fullName evidence="2">Uncharacterized protein</fullName>
    </submittedName>
</protein>
<dbReference type="EMBL" id="KZ613466">
    <property type="protein sequence ID" value="PMD27410.1"/>
    <property type="molecule type" value="Genomic_DNA"/>
</dbReference>
<keyword evidence="3" id="KW-1185">Reference proteome</keyword>
<reference evidence="2 3" key="1">
    <citation type="submission" date="2016-05" db="EMBL/GenBank/DDBJ databases">
        <title>A degradative enzymes factory behind the ericoid mycorrhizal symbiosis.</title>
        <authorList>
            <consortium name="DOE Joint Genome Institute"/>
            <person name="Martino E."/>
            <person name="Morin E."/>
            <person name="Grelet G."/>
            <person name="Kuo A."/>
            <person name="Kohler A."/>
            <person name="Daghino S."/>
            <person name="Barry K."/>
            <person name="Choi C."/>
            <person name="Cichocki N."/>
            <person name="Clum A."/>
            <person name="Copeland A."/>
            <person name="Hainaut M."/>
            <person name="Haridas S."/>
            <person name="Labutti K."/>
            <person name="Lindquist E."/>
            <person name="Lipzen A."/>
            <person name="Khouja H.-R."/>
            <person name="Murat C."/>
            <person name="Ohm R."/>
            <person name="Olson A."/>
            <person name="Spatafora J."/>
            <person name="Veneault-Fourrey C."/>
            <person name="Henrissat B."/>
            <person name="Grigoriev I."/>
            <person name="Martin F."/>
            <person name="Perotto S."/>
        </authorList>
    </citation>
    <scope>NUCLEOTIDE SEQUENCE [LARGE SCALE GENOMIC DNA]</scope>
    <source>
        <strain evidence="2 3">UAMH 7357</strain>
    </source>
</reference>
<organism evidence="2 3">
    <name type="scientific">Hyaloscypha hepaticicola</name>
    <dbReference type="NCBI Taxonomy" id="2082293"/>
    <lineage>
        <taxon>Eukaryota</taxon>
        <taxon>Fungi</taxon>
        <taxon>Dikarya</taxon>
        <taxon>Ascomycota</taxon>
        <taxon>Pezizomycotina</taxon>
        <taxon>Leotiomycetes</taxon>
        <taxon>Helotiales</taxon>
        <taxon>Hyaloscyphaceae</taxon>
        <taxon>Hyaloscypha</taxon>
    </lineage>
</organism>
<dbReference type="OrthoDB" id="10507424at2759"/>
<feature type="compositionally biased region" description="Basic and acidic residues" evidence="1">
    <location>
        <begin position="340"/>
        <end position="358"/>
    </location>
</feature>
<name>A0A2J6QMC7_9HELO</name>
<feature type="compositionally biased region" description="Basic and acidic residues" evidence="1">
    <location>
        <begin position="293"/>
        <end position="307"/>
    </location>
</feature>
<feature type="compositionally biased region" description="Polar residues" evidence="1">
    <location>
        <begin position="183"/>
        <end position="193"/>
    </location>
</feature>